<sequence>MLLVAVAVDALDGPLVLLRGVELIARVPSAARSDLRDLAGQEGASVRVNWSGDLEIAAWGVSMGAEQEWGLSCEGYVQRRDTMVTSALLVGPELAEDPYAAGPVIHWLDVRERESNDGSWPVMADCDRPRWEWTPLEHVGPLRFGMSPQQVAAALDHGVPDGREGYFPPWWHMKAEPWTLSTDRFKAAGVSAHYWYPDGIPVLGAVSVHGRTGPQVAFEDIDLIGKTVSALDTALTEWAENNGMALAMGCSGDLGPHGMNMYIRAARAGDGVVSGARSCAADWEDHG</sequence>
<gene>
    <name evidence="1" type="ORF">OG549_39260</name>
</gene>
<name>A0AAU2VFV7_9ACTN</name>
<organism evidence="1">
    <name type="scientific">Streptomyces sp. NBC_00003</name>
    <dbReference type="NCBI Taxonomy" id="2903608"/>
    <lineage>
        <taxon>Bacteria</taxon>
        <taxon>Bacillati</taxon>
        <taxon>Actinomycetota</taxon>
        <taxon>Actinomycetes</taxon>
        <taxon>Kitasatosporales</taxon>
        <taxon>Streptomycetaceae</taxon>
        <taxon>Streptomyces</taxon>
    </lineage>
</organism>
<reference evidence="1" key="1">
    <citation type="submission" date="2022-10" db="EMBL/GenBank/DDBJ databases">
        <title>The complete genomes of actinobacterial strains from the NBC collection.</title>
        <authorList>
            <person name="Joergensen T.S."/>
            <person name="Alvarez Arevalo M."/>
            <person name="Sterndorff E.B."/>
            <person name="Faurdal D."/>
            <person name="Vuksanovic O."/>
            <person name="Mourched A.-S."/>
            <person name="Charusanti P."/>
            <person name="Shaw S."/>
            <person name="Blin K."/>
            <person name="Weber T."/>
        </authorList>
    </citation>
    <scope>NUCLEOTIDE SEQUENCE</scope>
    <source>
        <strain evidence="1">NBC_00003</strain>
    </source>
</reference>
<dbReference type="AlphaFoldDB" id="A0AAU2VFV7"/>
<evidence type="ECO:0000313" key="1">
    <source>
        <dbReference type="EMBL" id="WTW66180.1"/>
    </source>
</evidence>
<proteinExistence type="predicted"/>
<accession>A0AAU2VFV7</accession>
<dbReference type="EMBL" id="CP108318">
    <property type="protein sequence ID" value="WTW66180.1"/>
    <property type="molecule type" value="Genomic_DNA"/>
</dbReference>
<protein>
    <submittedName>
        <fullName evidence="1">Uncharacterized protein</fullName>
    </submittedName>
</protein>